<dbReference type="PANTHER" id="PTHR11527">
    <property type="entry name" value="HEAT-SHOCK PROTEIN 20 FAMILY MEMBER"/>
    <property type="match status" value="1"/>
</dbReference>
<comment type="similarity">
    <text evidence="1 2">Belongs to the small heat shock protein (HSP20) family.</text>
</comment>
<dbReference type="Pfam" id="PF00011">
    <property type="entry name" value="HSP20"/>
    <property type="match status" value="1"/>
</dbReference>
<proteinExistence type="inferred from homology"/>
<dbReference type="AlphaFoldDB" id="A0A942YH65"/>
<evidence type="ECO:0000259" key="4">
    <source>
        <dbReference type="PROSITE" id="PS01031"/>
    </source>
</evidence>
<reference evidence="5 6" key="1">
    <citation type="submission" date="2021-05" db="EMBL/GenBank/DDBJ databases">
        <title>Novel Bacillus species.</title>
        <authorList>
            <person name="Liu G."/>
        </authorList>
    </citation>
    <scope>NUCLEOTIDE SEQUENCE [LARGE SCALE GENOMIC DNA]</scope>
    <source>
        <strain evidence="6">FJAT-49780</strain>
    </source>
</reference>
<feature type="compositionally biased region" description="Polar residues" evidence="3">
    <location>
        <begin position="46"/>
        <end position="58"/>
    </location>
</feature>
<name>A0A942YH65_9BACI</name>
<gene>
    <name evidence="5" type="ORF">KHA97_10340</name>
</gene>
<sequence length="160" mass="18501">MDFEQLKQWMELAQKYQSGDFWSSMMNQSSFGQFMNDTVGPDPSKSENTVPPQQNQNKTFPKIDIYMTDTEVTVIAELAGYEKENIHISVSGNKLLLKGTSTPVIFGHVVQQERYEGQFQRIIELPEPTYSNQIKAKLHNGLLTLSYKRKYFQEERVPID</sequence>
<dbReference type="CDD" id="cd06464">
    <property type="entry name" value="ACD_sHsps-like"/>
    <property type="match status" value="1"/>
</dbReference>
<dbReference type="InterPro" id="IPR008978">
    <property type="entry name" value="HSP20-like_chaperone"/>
</dbReference>
<accession>A0A942YH65</accession>
<dbReference type="EMBL" id="JAGYPG010000002">
    <property type="protein sequence ID" value="MBS4195454.1"/>
    <property type="molecule type" value="Genomic_DNA"/>
</dbReference>
<evidence type="ECO:0000313" key="5">
    <source>
        <dbReference type="EMBL" id="MBS4195454.1"/>
    </source>
</evidence>
<dbReference type="InterPro" id="IPR031107">
    <property type="entry name" value="Small_HSP"/>
</dbReference>
<feature type="region of interest" description="Disordered" evidence="3">
    <location>
        <begin position="33"/>
        <end position="58"/>
    </location>
</feature>
<dbReference type="RefSeq" id="WP_213124670.1">
    <property type="nucleotide sequence ID" value="NZ_JAGYPG010000002.1"/>
</dbReference>
<keyword evidence="6" id="KW-1185">Reference proteome</keyword>
<organism evidence="5 6">
    <name type="scientific">Lederbergia citri</name>
    <dbReference type="NCBI Taxonomy" id="2833580"/>
    <lineage>
        <taxon>Bacteria</taxon>
        <taxon>Bacillati</taxon>
        <taxon>Bacillota</taxon>
        <taxon>Bacilli</taxon>
        <taxon>Bacillales</taxon>
        <taxon>Bacillaceae</taxon>
        <taxon>Lederbergia</taxon>
    </lineage>
</organism>
<dbReference type="Proteomes" id="UP000681414">
    <property type="component" value="Unassembled WGS sequence"/>
</dbReference>
<evidence type="ECO:0000256" key="3">
    <source>
        <dbReference type="SAM" id="MobiDB-lite"/>
    </source>
</evidence>
<evidence type="ECO:0000256" key="2">
    <source>
        <dbReference type="RuleBase" id="RU003616"/>
    </source>
</evidence>
<dbReference type="SUPFAM" id="SSF49764">
    <property type="entry name" value="HSP20-like chaperones"/>
    <property type="match status" value="1"/>
</dbReference>
<evidence type="ECO:0000313" key="6">
    <source>
        <dbReference type="Proteomes" id="UP000681414"/>
    </source>
</evidence>
<protein>
    <submittedName>
        <fullName evidence="5">Hsp20/alpha crystallin family protein</fullName>
    </submittedName>
</protein>
<feature type="domain" description="SHSP" evidence="4">
    <location>
        <begin position="54"/>
        <end position="160"/>
    </location>
</feature>
<dbReference type="InterPro" id="IPR002068">
    <property type="entry name" value="A-crystallin/Hsp20_dom"/>
</dbReference>
<evidence type="ECO:0000256" key="1">
    <source>
        <dbReference type="PROSITE-ProRule" id="PRU00285"/>
    </source>
</evidence>
<comment type="caution">
    <text evidence="5">The sequence shown here is derived from an EMBL/GenBank/DDBJ whole genome shotgun (WGS) entry which is preliminary data.</text>
</comment>
<dbReference type="PROSITE" id="PS01031">
    <property type="entry name" value="SHSP"/>
    <property type="match status" value="1"/>
</dbReference>
<dbReference type="Gene3D" id="2.60.40.790">
    <property type="match status" value="1"/>
</dbReference>